<evidence type="ECO:0008006" key="4">
    <source>
        <dbReference type="Google" id="ProtNLM"/>
    </source>
</evidence>
<evidence type="ECO:0000313" key="3">
    <source>
        <dbReference type="Proteomes" id="UP001176429"/>
    </source>
</evidence>
<evidence type="ECO:0000256" key="1">
    <source>
        <dbReference type="SAM" id="SignalP"/>
    </source>
</evidence>
<gene>
    <name evidence="2" type="ORF">Q5H93_01715</name>
</gene>
<dbReference type="EMBL" id="JAUQSY010000001">
    <property type="protein sequence ID" value="MDO7873430.1"/>
    <property type="molecule type" value="Genomic_DNA"/>
</dbReference>
<name>A0ABT9B6K7_9BACT</name>
<keyword evidence="1" id="KW-0732">Signal</keyword>
<sequence>MRHFLALFILLSCLATFLPGCEPKEDLVQTAGSLTIEQDTVLFDTVFTTVGTVTKRLWVYNRNSGAVKTDVSLAGLAGGTYSLIINGDQATSASGVLIRGNDSMQVLVKAKLGPTGYTGAAKDFLVRDDLHFRTNGNDQLVRLIAYGQNAYFHRARIISGNVTWPTDKPHVIINKDTLIGNDLVPIGVYVLSGSTLNIPPGARIYCHAGATLQVDGTLLVGQGLNPPAGTEVPDSSASIVRFRGDRLEKFYDDIPGQWAGIIFSPNSSGNRISYTEIKNANFGVSILNYGPDADYTTPPDVTLENTTIRNISGSNPAYVSNNLPPGGIVSLSGRVTARNCLFTNCGEYAVLGVGQSAINLNFCTVANYTPSFNRKSSSLTFDGSKPDETGVILPLTVRVSNSIIWGSIEDELYWEGFADPRFNYTISINNSILRTKDYADNPSQFNNSGNTNQTNVADPKFKRTPLNAFNRFDYRLDTLSPASNRPRFGAVVATDLVNKTRDLTLPDLGAYERVNP</sequence>
<feature type="chain" id="PRO_5045645028" description="Right-handed parallel beta-helix repeat-containing protein" evidence="1">
    <location>
        <begin position="21"/>
        <end position="516"/>
    </location>
</feature>
<dbReference type="Proteomes" id="UP001176429">
    <property type="component" value="Unassembled WGS sequence"/>
</dbReference>
<protein>
    <recommendedName>
        <fullName evidence="4">Right-handed parallel beta-helix repeat-containing protein</fullName>
    </recommendedName>
</protein>
<dbReference type="RefSeq" id="WP_305004744.1">
    <property type="nucleotide sequence ID" value="NZ_JAUQSY010000001.1"/>
</dbReference>
<dbReference type="InterPro" id="IPR011050">
    <property type="entry name" value="Pectin_lyase_fold/virulence"/>
</dbReference>
<proteinExistence type="predicted"/>
<accession>A0ABT9B6K7</accession>
<dbReference type="SUPFAM" id="SSF51126">
    <property type="entry name" value="Pectin lyase-like"/>
    <property type="match status" value="1"/>
</dbReference>
<feature type="signal peptide" evidence="1">
    <location>
        <begin position="1"/>
        <end position="20"/>
    </location>
</feature>
<evidence type="ECO:0000313" key="2">
    <source>
        <dbReference type="EMBL" id="MDO7873430.1"/>
    </source>
</evidence>
<organism evidence="2 3">
    <name type="scientific">Hymenobacter aranciens</name>
    <dbReference type="NCBI Taxonomy" id="3063996"/>
    <lineage>
        <taxon>Bacteria</taxon>
        <taxon>Pseudomonadati</taxon>
        <taxon>Bacteroidota</taxon>
        <taxon>Cytophagia</taxon>
        <taxon>Cytophagales</taxon>
        <taxon>Hymenobacteraceae</taxon>
        <taxon>Hymenobacter</taxon>
    </lineage>
</organism>
<comment type="caution">
    <text evidence="2">The sequence shown here is derived from an EMBL/GenBank/DDBJ whole genome shotgun (WGS) entry which is preliminary data.</text>
</comment>
<reference evidence="2" key="1">
    <citation type="submission" date="2023-07" db="EMBL/GenBank/DDBJ databases">
        <authorList>
            <person name="Kim M.K."/>
        </authorList>
    </citation>
    <scope>NUCLEOTIDE SEQUENCE</scope>
    <source>
        <strain evidence="2">ASUV-10-1</strain>
    </source>
</reference>
<keyword evidence="3" id="KW-1185">Reference proteome</keyword>